<evidence type="ECO:0000259" key="6">
    <source>
        <dbReference type="Pfam" id="PF00155"/>
    </source>
</evidence>
<feature type="domain" description="Aminotransferase class I/classII large" evidence="6">
    <location>
        <begin position="30"/>
        <end position="376"/>
    </location>
</feature>
<dbReference type="EC" id="4.4.1.13" evidence="2"/>
<name>A0A395W6Z2_9FIRM</name>
<dbReference type="GeneID" id="66579702"/>
<organism evidence="7 8">
    <name type="scientific">Holdemanella biformis</name>
    <dbReference type="NCBI Taxonomy" id="1735"/>
    <lineage>
        <taxon>Bacteria</taxon>
        <taxon>Bacillati</taxon>
        <taxon>Bacillota</taxon>
        <taxon>Erysipelotrichia</taxon>
        <taxon>Erysipelotrichales</taxon>
        <taxon>Erysipelotrichaceae</taxon>
        <taxon>Holdemanella</taxon>
    </lineage>
</organism>
<evidence type="ECO:0000313" key="7">
    <source>
        <dbReference type="EMBL" id="RGU91003.1"/>
    </source>
</evidence>
<protein>
    <recommendedName>
        <fullName evidence="2">cysteine-S-conjugate beta-lyase</fullName>
        <ecNumber evidence="2">4.4.1.13</ecNumber>
    </recommendedName>
</protein>
<proteinExistence type="inferred from homology"/>
<evidence type="ECO:0000256" key="2">
    <source>
        <dbReference type="ARBA" id="ARBA00012224"/>
    </source>
</evidence>
<dbReference type="SUPFAM" id="SSF53383">
    <property type="entry name" value="PLP-dependent transferases"/>
    <property type="match status" value="1"/>
</dbReference>
<dbReference type="EMBL" id="QRYQ01000013">
    <property type="protein sequence ID" value="RGU91003.1"/>
    <property type="molecule type" value="Genomic_DNA"/>
</dbReference>
<dbReference type="GO" id="GO:0030170">
    <property type="term" value="F:pyridoxal phosphate binding"/>
    <property type="evidence" value="ECO:0007669"/>
    <property type="project" value="InterPro"/>
</dbReference>
<dbReference type="PANTHER" id="PTHR43525">
    <property type="entry name" value="PROTEIN MALY"/>
    <property type="match status" value="1"/>
</dbReference>
<dbReference type="InterPro" id="IPR051798">
    <property type="entry name" value="Class-II_PLP-Dep_Aminotrans"/>
</dbReference>
<dbReference type="Gene3D" id="3.40.640.10">
    <property type="entry name" value="Type I PLP-dependent aspartate aminotransferase-like (Major domain)"/>
    <property type="match status" value="1"/>
</dbReference>
<gene>
    <name evidence="7" type="ORF">DWW32_07400</name>
</gene>
<evidence type="ECO:0000256" key="1">
    <source>
        <dbReference type="ARBA" id="ARBA00001933"/>
    </source>
</evidence>
<evidence type="ECO:0000256" key="4">
    <source>
        <dbReference type="ARBA" id="ARBA00023239"/>
    </source>
</evidence>
<evidence type="ECO:0000256" key="5">
    <source>
        <dbReference type="ARBA" id="ARBA00037974"/>
    </source>
</evidence>
<dbReference type="InterPro" id="IPR015421">
    <property type="entry name" value="PyrdxlP-dep_Trfase_major"/>
</dbReference>
<accession>A0A395W6Z2</accession>
<dbReference type="Proteomes" id="UP000265489">
    <property type="component" value="Unassembled WGS sequence"/>
</dbReference>
<keyword evidence="4 7" id="KW-0456">Lyase</keyword>
<dbReference type="GO" id="GO:0047804">
    <property type="term" value="F:cysteine-S-conjugate beta-lyase activity"/>
    <property type="evidence" value="ECO:0007669"/>
    <property type="project" value="UniProtKB-EC"/>
</dbReference>
<keyword evidence="3" id="KW-0663">Pyridoxal phosphate</keyword>
<dbReference type="PANTHER" id="PTHR43525:SF1">
    <property type="entry name" value="PROTEIN MALY"/>
    <property type="match status" value="1"/>
</dbReference>
<dbReference type="CDD" id="cd00609">
    <property type="entry name" value="AAT_like"/>
    <property type="match status" value="1"/>
</dbReference>
<comment type="similarity">
    <text evidence="5">Belongs to the class-II pyridoxal-phosphate-dependent aminotransferase family. MalY/PatB cystathionine beta-lyase subfamily.</text>
</comment>
<dbReference type="NCBIfam" id="TIGR04350">
    <property type="entry name" value="C_S_lyase_PatB"/>
    <property type="match status" value="1"/>
</dbReference>
<dbReference type="Gene3D" id="3.90.1150.10">
    <property type="entry name" value="Aspartate Aminotransferase, domain 1"/>
    <property type="match status" value="1"/>
</dbReference>
<dbReference type="Pfam" id="PF00155">
    <property type="entry name" value="Aminotran_1_2"/>
    <property type="match status" value="1"/>
</dbReference>
<dbReference type="InterPro" id="IPR015422">
    <property type="entry name" value="PyrdxlP-dep_Trfase_small"/>
</dbReference>
<evidence type="ECO:0000313" key="8">
    <source>
        <dbReference type="Proteomes" id="UP000265489"/>
    </source>
</evidence>
<sequence length="391" mass="45461">MKYNFDEVNNRMGTYCTQWDFIQDRFGEKDLLPFSISDTDFKAPQPVIDRLEKIIQSGVYGYTRWNHHDYKGSIASFLSRRHHIRVEEDWVIYSPSVLYSVSLLVRLLTQPKDKVVTFSPMYDSFMSVFDENNRERVDCPLDVIDGRFTINFDLLEEQLKEASLFLLCSPHNPTGRVWSAQEMTKMVSLCKKYNVKMVSDEIHSDIILKENPHIPLLAYLEDYDQLYLLSSASKTFNIPGLLGSYCVLPNQEIREAFVHYTRKVDFLNSVSLPGLIGTMVSYNECEDYIEQLNEYIKENMRFVKEFLQENLPNFKFDIPDATYLAWIDIRNVPFTSKEVQDAFVHVGKVAVMAGETYGMPKYLRLNCGCPKSKLEDGLLRMKKAMDALYSE</sequence>
<dbReference type="InterPro" id="IPR027619">
    <property type="entry name" value="C-S_lyase_PatB-like"/>
</dbReference>
<reference evidence="7 8" key="1">
    <citation type="submission" date="2018-08" db="EMBL/GenBank/DDBJ databases">
        <title>A genome reference for cultivated species of the human gut microbiota.</title>
        <authorList>
            <person name="Zou Y."/>
            <person name="Xue W."/>
            <person name="Luo G."/>
        </authorList>
    </citation>
    <scope>NUCLEOTIDE SEQUENCE [LARGE SCALE GENOMIC DNA]</scope>
    <source>
        <strain evidence="7 8">AF15-20</strain>
    </source>
</reference>
<evidence type="ECO:0000256" key="3">
    <source>
        <dbReference type="ARBA" id="ARBA00022898"/>
    </source>
</evidence>
<dbReference type="InterPro" id="IPR004839">
    <property type="entry name" value="Aminotransferase_I/II_large"/>
</dbReference>
<dbReference type="InterPro" id="IPR015424">
    <property type="entry name" value="PyrdxlP-dep_Trfase"/>
</dbReference>
<comment type="cofactor">
    <cofactor evidence="1">
        <name>pyridoxal 5'-phosphate</name>
        <dbReference type="ChEBI" id="CHEBI:597326"/>
    </cofactor>
</comment>
<dbReference type="RefSeq" id="WP_118325300.1">
    <property type="nucleotide sequence ID" value="NZ_DAWEIE010000022.1"/>
</dbReference>
<dbReference type="AlphaFoldDB" id="A0A395W6Z2"/>
<comment type="caution">
    <text evidence="7">The sequence shown here is derived from an EMBL/GenBank/DDBJ whole genome shotgun (WGS) entry which is preliminary data.</text>
</comment>